<dbReference type="EMBL" id="BAAARJ010000016">
    <property type="protein sequence ID" value="GAA2626734.1"/>
    <property type="molecule type" value="Genomic_DNA"/>
</dbReference>
<keyword evidence="3" id="KW-1185">Reference proteome</keyword>
<keyword evidence="1" id="KW-0472">Membrane</keyword>
<evidence type="ECO:0000313" key="3">
    <source>
        <dbReference type="Proteomes" id="UP001501447"/>
    </source>
</evidence>
<evidence type="ECO:0000256" key="1">
    <source>
        <dbReference type="SAM" id="Phobius"/>
    </source>
</evidence>
<dbReference type="Proteomes" id="UP001501447">
    <property type="component" value="Unassembled WGS sequence"/>
</dbReference>
<organism evidence="2 3">
    <name type="scientific">Streptomyces axinellae</name>
    <dbReference type="NCBI Taxonomy" id="552788"/>
    <lineage>
        <taxon>Bacteria</taxon>
        <taxon>Bacillati</taxon>
        <taxon>Actinomycetota</taxon>
        <taxon>Actinomycetes</taxon>
        <taxon>Kitasatosporales</taxon>
        <taxon>Streptomycetaceae</taxon>
        <taxon>Streptomyces</taxon>
    </lineage>
</organism>
<proteinExistence type="predicted"/>
<reference evidence="3" key="1">
    <citation type="journal article" date="2019" name="Int. J. Syst. Evol. Microbiol.">
        <title>The Global Catalogue of Microorganisms (GCM) 10K type strain sequencing project: providing services to taxonomists for standard genome sequencing and annotation.</title>
        <authorList>
            <consortium name="The Broad Institute Genomics Platform"/>
            <consortium name="The Broad Institute Genome Sequencing Center for Infectious Disease"/>
            <person name="Wu L."/>
            <person name="Ma J."/>
        </authorList>
    </citation>
    <scope>NUCLEOTIDE SEQUENCE [LARGE SCALE GENOMIC DNA]</scope>
    <source>
        <strain evidence="3">JCM 16373</strain>
    </source>
</reference>
<dbReference type="RefSeq" id="WP_344568325.1">
    <property type="nucleotide sequence ID" value="NZ_BAAARJ010000016.1"/>
</dbReference>
<evidence type="ECO:0000313" key="2">
    <source>
        <dbReference type="EMBL" id="GAA2626734.1"/>
    </source>
</evidence>
<keyword evidence="1" id="KW-0812">Transmembrane</keyword>
<comment type="caution">
    <text evidence="2">The sequence shown here is derived from an EMBL/GenBank/DDBJ whole genome shotgun (WGS) entry which is preliminary data.</text>
</comment>
<name>A0ABP6CRH5_9ACTN</name>
<evidence type="ECO:0008006" key="4">
    <source>
        <dbReference type="Google" id="ProtNLM"/>
    </source>
</evidence>
<sequence length="74" mass="8087">MTPKNAGGSRDGGLVTPGRLVIAVLSVLAVIFIFENTRHARIRLLIPEISMPLWAALLATAVVGWLCGRFFVRR</sequence>
<keyword evidence="1" id="KW-1133">Transmembrane helix</keyword>
<protein>
    <recommendedName>
        <fullName evidence="4">DUF1049 domain-containing protein</fullName>
    </recommendedName>
</protein>
<feature type="transmembrane region" description="Helical" evidence="1">
    <location>
        <begin position="12"/>
        <end position="34"/>
    </location>
</feature>
<feature type="transmembrane region" description="Helical" evidence="1">
    <location>
        <begin position="54"/>
        <end position="72"/>
    </location>
</feature>
<gene>
    <name evidence="2" type="ORF">GCM10009863_47000</name>
</gene>
<accession>A0ABP6CRH5</accession>